<protein>
    <recommendedName>
        <fullName evidence="2">YCII-related domain-containing protein</fullName>
    </recommendedName>
</protein>
<dbReference type="AlphaFoldDB" id="A0A1H1N0T2"/>
<reference evidence="3 4" key="1">
    <citation type="submission" date="2016-10" db="EMBL/GenBank/DDBJ databases">
        <authorList>
            <person name="de Groot N.N."/>
        </authorList>
    </citation>
    <scope>NUCLEOTIDE SEQUENCE [LARGE SCALE GENOMIC DNA]</scope>
    <source>
        <strain evidence="3 4">DSM 22024</strain>
    </source>
</reference>
<keyword evidence="4" id="KW-1185">Reference proteome</keyword>
<sequence>MQYFVYGRDRPGAYPLKVRLSNEHWDFMDRYADRLIARGPTLTGHDDEAESTGSLHIVDLPDARAARDFAYEEPYFRAGAFESVLLCRFDNVLGRTMWDFTGATKGYARYLLIAMDASEPAPITSPQLIVYGGLSTLDGETRLGRAAAVEAPNPQAAGALLPAQSGVHTEVRPWRFGGRPVGTA</sequence>
<dbReference type="InterPro" id="IPR005545">
    <property type="entry name" value="YCII"/>
</dbReference>
<accession>A0A1H1N0T2</accession>
<evidence type="ECO:0000313" key="4">
    <source>
        <dbReference type="Proteomes" id="UP000198983"/>
    </source>
</evidence>
<proteinExistence type="inferred from homology"/>
<evidence type="ECO:0000313" key="3">
    <source>
        <dbReference type="EMBL" id="SDR92527.1"/>
    </source>
</evidence>
<dbReference type="Proteomes" id="UP000198983">
    <property type="component" value="Chromosome I"/>
</dbReference>
<evidence type="ECO:0000256" key="1">
    <source>
        <dbReference type="ARBA" id="ARBA00007689"/>
    </source>
</evidence>
<dbReference type="InterPro" id="IPR051807">
    <property type="entry name" value="Sec-metab_biosynth-assoc"/>
</dbReference>
<dbReference type="InterPro" id="IPR011008">
    <property type="entry name" value="Dimeric_a/b-barrel"/>
</dbReference>
<dbReference type="STRING" id="117157.SAMN04489717_1049"/>
<dbReference type="PANTHER" id="PTHR33606">
    <property type="entry name" value="PROTEIN YCII"/>
    <property type="match status" value="1"/>
</dbReference>
<name>A0A1H1N0T2_9ACTN</name>
<dbReference type="Gene3D" id="3.30.70.1060">
    <property type="entry name" value="Dimeric alpha+beta barrel"/>
    <property type="match status" value="1"/>
</dbReference>
<comment type="similarity">
    <text evidence="1">Belongs to the YciI family.</text>
</comment>
<dbReference type="OrthoDB" id="460439at2"/>
<organism evidence="3 4">
    <name type="scientific">Actinopolymorpha singaporensis</name>
    <dbReference type="NCBI Taxonomy" id="117157"/>
    <lineage>
        <taxon>Bacteria</taxon>
        <taxon>Bacillati</taxon>
        <taxon>Actinomycetota</taxon>
        <taxon>Actinomycetes</taxon>
        <taxon>Propionibacteriales</taxon>
        <taxon>Actinopolymorphaceae</taxon>
        <taxon>Actinopolymorpha</taxon>
    </lineage>
</organism>
<evidence type="ECO:0000259" key="2">
    <source>
        <dbReference type="Pfam" id="PF03795"/>
    </source>
</evidence>
<feature type="domain" description="YCII-related" evidence="2">
    <location>
        <begin position="1"/>
        <end position="89"/>
    </location>
</feature>
<dbReference type="SUPFAM" id="SSF54909">
    <property type="entry name" value="Dimeric alpha+beta barrel"/>
    <property type="match status" value="1"/>
</dbReference>
<gene>
    <name evidence="3" type="ORF">SAMN04489717_1049</name>
</gene>
<dbReference type="EMBL" id="LT629732">
    <property type="protein sequence ID" value="SDR92527.1"/>
    <property type="molecule type" value="Genomic_DNA"/>
</dbReference>
<dbReference type="RefSeq" id="WP_092651040.1">
    <property type="nucleotide sequence ID" value="NZ_LT629732.1"/>
</dbReference>
<dbReference type="Pfam" id="PF03795">
    <property type="entry name" value="YCII"/>
    <property type="match status" value="1"/>
</dbReference>
<dbReference type="PANTHER" id="PTHR33606:SF3">
    <property type="entry name" value="PROTEIN YCII"/>
    <property type="match status" value="1"/>
</dbReference>